<keyword evidence="2" id="KW-1133">Transmembrane helix</keyword>
<dbReference type="InterPro" id="IPR001036">
    <property type="entry name" value="Acrflvin-R"/>
</dbReference>
<evidence type="ECO:0000256" key="2">
    <source>
        <dbReference type="SAM" id="Phobius"/>
    </source>
</evidence>
<feature type="compositionally biased region" description="Basic residues" evidence="1">
    <location>
        <begin position="170"/>
        <end position="185"/>
    </location>
</feature>
<dbReference type="GO" id="GO:0005886">
    <property type="term" value="C:plasma membrane"/>
    <property type="evidence" value="ECO:0007669"/>
    <property type="project" value="TreeGrafter"/>
</dbReference>
<feature type="region of interest" description="Disordered" evidence="1">
    <location>
        <begin position="161"/>
        <end position="185"/>
    </location>
</feature>
<dbReference type="SUPFAM" id="SSF82693">
    <property type="entry name" value="Multidrug efflux transporter AcrB pore domain, PN1, PN2, PC1 and PC2 subdomains"/>
    <property type="match status" value="1"/>
</dbReference>
<dbReference type="EMBL" id="CABDVU010000001">
    <property type="protein sequence ID" value="VTN10117.1"/>
    <property type="molecule type" value="Genomic_DNA"/>
</dbReference>
<keyword evidence="2" id="KW-0472">Membrane</keyword>
<dbReference type="Gene3D" id="3.30.70.1430">
    <property type="entry name" value="Multidrug efflux transporter AcrB pore domain"/>
    <property type="match status" value="1"/>
</dbReference>
<evidence type="ECO:0000313" key="3">
    <source>
        <dbReference type="EMBL" id="VTN10117.1"/>
    </source>
</evidence>
<name>A0A4U9CY38_RAOTE</name>
<dbReference type="AlphaFoldDB" id="A0A4U9CY38"/>
<dbReference type="Proteomes" id="UP000339249">
    <property type="component" value="Unassembled WGS sequence"/>
</dbReference>
<evidence type="ECO:0000313" key="4">
    <source>
        <dbReference type="Proteomes" id="UP000339249"/>
    </source>
</evidence>
<evidence type="ECO:0000256" key="1">
    <source>
        <dbReference type="SAM" id="MobiDB-lite"/>
    </source>
</evidence>
<accession>A0A4U9CY38</accession>
<proteinExistence type="predicted"/>
<feature type="transmembrane region" description="Helical" evidence="2">
    <location>
        <begin position="12"/>
        <end position="33"/>
    </location>
</feature>
<keyword evidence="2" id="KW-0812">Transmembrane</keyword>
<dbReference type="Gene3D" id="1.20.1640.10">
    <property type="entry name" value="Multidrug efflux transporter AcrB transmembrane domain"/>
    <property type="match status" value="1"/>
</dbReference>
<sequence>MDISRQFINNPVRVWLTILLLGVGGIFALLNIGRLEDPAFTIKTAVVITHYPGASAQQVEEEVTLPLENALQQLPYLDNVSSISSNGLSQITVNIASNYHSSELPQIWDELRRRVGDAARLFPPGVVAPFVNDDFGDVFGFFLCHFRRQLYQSGTGSLCRAAAPGAGTGTRRRQGRHRRRDPAAN</sequence>
<gene>
    <name evidence="3" type="primary">swrC</name>
    <name evidence="3" type="ORF">NCTC9185_02030</name>
</gene>
<dbReference type="PANTHER" id="PTHR32063:SF18">
    <property type="entry name" value="CATION EFFLUX SYSTEM PROTEIN"/>
    <property type="match status" value="1"/>
</dbReference>
<organism evidence="3 4">
    <name type="scientific">Raoultella terrigena</name>
    <name type="common">Klebsiella terrigena</name>
    <dbReference type="NCBI Taxonomy" id="577"/>
    <lineage>
        <taxon>Bacteria</taxon>
        <taxon>Pseudomonadati</taxon>
        <taxon>Pseudomonadota</taxon>
        <taxon>Gammaproteobacteria</taxon>
        <taxon>Enterobacterales</taxon>
        <taxon>Enterobacteriaceae</taxon>
        <taxon>Klebsiella/Raoultella group</taxon>
        <taxon>Raoultella</taxon>
    </lineage>
</organism>
<dbReference type="GO" id="GO:0042910">
    <property type="term" value="F:xenobiotic transmembrane transporter activity"/>
    <property type="evidence" value="ECO:0007669"/>
    <property type="project" value="TreeGrafter"/>
</dbReference>
<reference evidence="3 4" key="1">
    <citation type="submission" date="2019-04" db="EMBL/GenBank/DDBJ databases">
        <authorList>
            <consortium name="Pathogen Informatics"/>
        </authorList>
    </citation>
    <scope>NUCLEOTIDE SEQUENCE [LARGE SCALE GENOMIC DNA]</scope>
    <source>
        <strain evidence="3 4">NCTC9185</strain>
    </source>
</reference>
<protein>
    <submittedName>
        <fullName evidence="3">Swarming motility protein SwrC</fullName>
    </submittedName>
</protein>
<dbReference type="Pfam" id="PF00873">
    <property type="entry name" value="ACR_tran"/>
    <property type="match status" value="1"/>
</dbReference>
<dbReference type="PANTHER" id="PTHR32063">
    <property type="match status" value="1"/>
</dbReference>